<evidence type="ECO:0000256" key="2">
    <source>
        <dbReference type="RuleBase" id="RU362119"/>
    </source>
</evidence>
<dbReference type="GO" id="GO:0009166">
    <property type="term" value="P:nucleotide catabolic process"/>
    <property type="evidence" value="ECO:0007669"/>
    <property type="project" value="InterPro"/>
</dbReference>
<dbReference type="SUPFAM" id="SSF55816">
    <property type="entry name" value="5'-nucleotidase (syn. UDP-sugar hydrolase), C-terminal domain"/>
    <property type="match status" value="1"/>
</dbReference>
<dbReference type="OrthoDB" id="9793179at2"/>
<protein>
    <submittedName>
        <fullName evidence="5">Bifunctional metallophosphatase/5'-nucleotidase</fullName>
    </submittedName>
</protein>
<dbReference type="InterPro" id="IPR029052">
    <property type="entry name" value="Metallo-depent_PP-like"/>
</dbReference>
<keyword evidence="6" id="KW-1185">Reference proteome</keyword>
<evidence type="ECO:0000256" key="1">
    <source>
        <dbReference type="ARBA" id="ARBA00022729"/>
    </source>
</evidence>
<dbReference type="SUPFAM" id="SSF56300">
    <property type="entry name" value="Metallo-dependent phosphatases"/>
    <property type="match status" value="1"/>
</dbReference>
<dbReference type="InterPro" id="IPR036907">
    <property type="entry name" value="5'-Nucleotdase_C_sf"/>
</dbReference>
<dbReference type="Proteomes" id="UP000239663">
    <property type="component" value="Unassembled WGS sequence"/>
</dbReference>
<feature type="domain" description="5'-Nucleotidase C-terminal" evidence="4">
    <location>
        <begin position="285"/>
        <end position="413"/>
    </location>
</feature>
<evidence type="ECO:0000259" key="3">
    <source>
        <dbReference type="Pfam" id="PF00149"/>
    </source>
</evidence>
<dbReference type="GO" id="GO:0008253">
    <property type="term" value="F:5'-nucleotidase activity"/>
    <property type="evidence" value="ECO:0007669"/>
    <property type="project" value="TreeGrafter"/>
</dbReference>
<evidence type="ECO:0000259" key="4">
    <source>
        <dbReference type="Pfam" id="PF02872"/>
    </source>
</evidence>
<proteinExistence type="inferred from homology"/>
<dbReference type="InterPro" id="IPR011240">
    <property type="entry name" value="Pesterase_YunD"/>
</dbReference>
<dbReference type="Pfam" id="PF02872">
    <property type="entry name" value="5_nucleotid_C"/>
    <property type="match status" value="1"/>
</dbReference>
<dbReference type="RefSeq" id="WP_104849456.1">
    <property type="nucleotide sequence ID" value="NZ_PKOZ01000005.1"/>
</dbReference>
<dbReference type="GO" id="GO:0030288">
    <property type="term" value="C:outer membrane-bounded periplasmic space"/>
    <property type="evidence" value="ECO:0007669"/>
    <property type="project" value="TreeGrafter"/>
</dbReference>
<dbReference type="Gene3D" id="3.90.780.10">
    <property type="entry name" value="5'-Nucleotidase, C-terminal domain"/>
    <property type="match status" value="1"/>
</dbReference>
<comment type="caution">
    <text evidence="5">The sequence shown here is derived from an EMBL/GenBank/DDBJ whole genome shotgun (WGS) entry which is preliminary data.</text>
</comment>
<name>A0A2S7MZM7_9BACI</name>
<dbReference type="InterPro" id="IPR006179">
    <property type="entry name" value="5_nucleotidase/apyrase"/>
</dbReference>
<dbReference type="Gene3D" id="3.60.21.10">
    <property type="match status" value="1"/>
</dbReference>
<evidence type="ECO:0000313" key="6">
    <source>
        <dbReference type="Proteomes" id="UP000239663"/>
    </source>
</evidence>
<dbReference type="PRINTS" id="PR01607">
    <property type="entry name" value="APYRASEFAMLY"/>
</dbReference>
<keyword evidence="2" id="KW-0378">Hydrolase</keyword>
<dbReference type="GO" id="GO:0000166">
    <property type="term" value="F:nucleotide binding"/>
    <property type="evidence" value="ECO:0007669"/>
    <property type="project" value="UniProtKB-KW"/>
</dbReference>
<accession>A0A2S7MZM7</accession>
<dbReference type="EMBL" id="PKOZ01000005">
    <property type="protein sequence ID" value="PQD95197.1"/>
    <property type="molecule type" value="Genomic_DNA"/>
</dbReference>
<reference evidence="5 6" key="1">
    <citation type="submission" date="2017-12" db="EMBL/GenBank/DDBJ databases">
        <title>Taxonomic description and draft genome of Pradoshia cofamensis Gen. nov., sp. nov., a thermotolerant bacillale isolated from anterior gut of earthworm Eisenia fetida.</title>
        <authorList>
            <person name="Saha T."/>
            <person name="Chakraborty R."/>
        </authorList>
    </citation>
    <scope>NUCLEOTIDE SEQUENCE [LARGE SCALE GENOMIC DNA]</scope>
    <source>
        <strain evidence="5 6">EAG3</strain>
    </source>
</reference>
<dbReference type="PANTHER" id="PTHR11575">
    <property type="entry name" value="5'-NUCLEOTIDASE-RELATED"/>
    <property type="match status" value="1"/>
</dbReference>
<dbReference type="AlphaFoldDB" id="A0A2S7MZM7"/>
<dbReference type="InterPro" id="IPR008334">
    <property type="entry name" value="5'-Nucleotdase_C"/>
</dbReference>
<organism evidence="5 6">
    <name type="scientific">Pradoshia eiseniae</name>
    <dbReference type="NCBI Taxonomy" id="2064768"/>
    <lineage>
        <taxon>Bacteria</taxon>
        <taxon>Bacillati</taxon>
        <taxon>Bacillota</taxon>
        <taxon>Bacilli</taxon>
        <taxon>Bacillales</taxon>
        <taxon>Bacillaceae</taxon>
        <taxon>Pradoshia</taxon>
    </lineage>
</organism>
<dbReference type="GO" id="GO:0008768">
    <property type="term" value="F:UDP-sugar diphosphatase activity"/>
    <property type="evidence" value="ECO:0007669"/>
    <property type="project" value="TreeGrafter"/>
</dbReference>
<dbReference type="CDD" id="cd00845">
    <property type="entry name" value="MPP_UshA_N_like"/>
    <property type="match status" value="1"/>
</dbReference>
<sequence>MKETIHLLHVNDLHSHFEHWEKIVRYMDEQKELYESAGDIVYKLDIGDHVDRFHPFTEGTMGKGNIELLNAAGMDGATIGNNEGITLPHEALNHLYDEARFPVTVANLYDELGRRPNWALPYFIRTTPQGRKVAFFGVTAPFTELYRLLGWKLTDPYEEIGAVLKELEGQADLIVLLSHLGLPSDEWIAANYPGIHVILGGHTHHILHHGKVIGNTLICGAGKYGMFVGHVEITIDNGEITAVSSLKGMTDEGYTNKEIETANLLYNQGKAELSDVLLNITHPLTTDWFKTSDMPKLLCEGLREWCKTDCAFINAGLLLDGLDKGPITRFDLHRICPHPINPCILTVSGWELLSILAQTENPKWPHFQVKGLGFRGSVMGMFVYDGVEKKDGDWRIHGERILKRAEYTLAIPDMFTFGYLFPEIKDVKRKRYLMPEFLRDLLGWKLAQSAR</sequence>
<dbReference type="InterPro" id="IPR004843">
    <property type="entry name" value="Calcineurin-like_PHP"/>
</dbReference>
<dbReference type="PIRSF" id="PIRSF036361">
    <property type="entry name" value="YunD"/>
    <property type="match status" value="1"/>
</dbReference>
<dbReference type="Pfam" id="PF00149">
    <property type="entry name" value="Metallophos"/>
    <property type="match status" value="1"/>
</dbReference>
<keyword evidence="2" id="KW-0547">Nucleotide-binding</keyword>
<feature type="domain" description="Calcineurin-like phosphoesterase" evidence="3">
    <location>
        <begin position="6"/>
        <end position="205"/>
    </location>
</feature>
<keyword evidence="1" id="KW-0732">Signal</keyword>
<evidence type="ECO:0000313" key="5">
    <source>
        <dbReference type="EMBL" id="PQD95197.1"/>
    </source>
</evidence>
<dbReference type="PANTHER" id="PTHR11575:SF23">
    <property type="entry name" value="5-NUCLEOTIDASE FAMILY PROTEIN"/>
    <property type="match status" value="1"/>
</dbReference>
<comment type="similarity">
    <text evidence="2">Belongs to the 5'-nucleotidase family.</text>
</comment>
<gene>
    <name evidence="5" type="ORF">CYL18_10465</name>
</gene>